<evidence type="ECO:0000313" key="1">
    <source>
        <dbReference type="EMBL" id="KAJ3575779.1"/>
    </source>
</evidence>
<gene>
    <name evidence="1" type="ORF">NP233_g866</name>
</gene>
<sequence>MSTEQTEFEATIVDACTKREEAHWRDSDDRASICIGTKYLVKCATPAAHPKVQYFRAQENGYVVMEYINLMPSPPALTERTTQALRSLSDVPAPSGHVISPLGDGLIRHGFFKDNEAPLHFSSVEALEQYIEKGRTMLLSLAKNTVQPVSISGDRLIFTQSDMDISNFGVDEHGNTILLDFAQIVMLPESFAAYSMSSKDSLVGIAESLGWSRSSNR</sequence>
<accession>A0AAD5W123</accession>
<proteinExistence type="predicted"/>
<dbReference type="Proteomes" id="UP001213000">
    <property type="component" value="Unassembled WGS sequence"/>
</dbReference>
<keyword evidence="2" id="KW-1185">Reference proteome</keyword>
<dbReference type="EMBL" id="JANIEX010000027">
    <property type="protein sequence ID" value="KAJ3575779.1"/>
    <property type="molecule type" value="Genomic_DNA"/>
</dbReference>
<comment type="caution">
    <text evidence="1">The sequence shown here is derived from an EMBL/GenBank/DDBJ whole genome shotgun (WGS) entry which is preliminary data.</text>
</comment>
<name>A0AAD5W123_9AGAR</name>
<reference evidence="1" key="1">
    <citation type="submission" date="2022-07" db="EMBL/GenBank/DDBJ databases">
        <title>Genome Sequence of Leucocoprinus birnbaumii.</title>
        <authorList>
            <person name="Buettner E."/>
        </authorList>
    </citation>
    <scope>NUCLEOTIDE SEQUENCE</scope>
    <source>
        <strain evidence="1">VT141</strain>
    </source>
</reference>
<evidence type="ECO:0000313" key="2">
    <source>
        <dbReference type="Proteomes" id="UP001213000"/>
    </source>
</evidence>
<dbReference type="AlphaFoldDB" id="A0AAD5W123"/>
<evidence type="ECO:0008006" key="3">
    <source>
        <dbReference type="Google" id="ProtNLM"/>
    </source>
</evidence>
<organism evidence="1 2">
    <name type="scientific">Leucocoprinus birnbaumii</name>
    <dbReference type="NCBI Taxonomy" id="56174"/>
    <lineage>
        <taxon>Eukaryota</taxon>
        <taxon>Fungi</taxon>
        <taxon>Dikarya</taxon>
        <taxon>Basidiomycota</taxon>
        <taxon>Agaricomycotina</taxon>
        <taxon>Agaricomycetes</taxon>
        <taxon>Agaricomycetidae</taxon>
        <taxon>Agaricales</taxon>
        <taxon>Agaricineae</taxon>
        <taxon>Agaricaceae</taxon>
        <taxon>Leucocoprinus</taxon>
    </lineage>
</organism>
<protein>
    <recommendedName>
        <fullName evidence="3">Aminoglycoside phosphotransferase domain-containing protein</fullName>
    </recommendedName>
</protein>